<dbReference type="PROSITE" id="PS50110">
    <property type="entry name" value="RESPONSE_REGULATORY"/>
    <property type="match status" value="2"/>
</dbReference>
<dbReference type="GO" id="GO:0000160">
    <property type="term" value="P:phosphorelay signal transduction system"/>
    <property type="evidence" value="ECO:0007669"/>
    <property type="project" value="InterPro"/>
</dbReference>
<dbReference type="Gene3D" id="3.40.50.2300">
    <property type="match status" value="2"/>
</dbReference>
<sequence length="266" mass="29573">MPLPQLLTIALAEPSPLQAQIIRHALNELGIRNVDVFHSGQALLQHLQQHTPDVVISALYLPDMTGTELVYALRAQPAHLDRPFILISSETKPHYLNPVRQAGALAILPKPFTTAQLDKALGNVLEYLNSDPMLNECDEDFSMLKVLIVDDSATSRRLIRTVLEKIGFEQIAEAEDGSEAVPLINATHFDLVVTDYNMPHMDGKQLVEYIRTQSMQFTVPILMVSSETDQRRLAAVQDAGVSAVCDKPFDTAVIRQLVRQFVAERA</sequence>
<gene>
    <name evidence="3" type="ORF">SAMN02745746_02950</name>
</gene>
<dbReference type="RefSeq" id="WP_085277081.1">
    <property type="nucleotide sequence ID" value="NZ_FXAG01000017.1"/>
</dbReference>
<feature type="domain" description="Response regulatory" evidence="2">
    <location>
        <begin position="145"/>
        <end position="262"/>
    </location>
</feature>
<proteinExistence type="predicted"/>
<protein>
    <submittedName>
        <fullName evidence="3">Two-component system, chemotaxis family, response regulator CheY</fullName>
    </submittedName>
</protein>
<evidence type="ECO:0000256" key="1">
    <source>
        <dbReference type="PROSITE-ProRule" id="PRU00169"/>
    </source>
</evidence>
<organism evidence="3 4">
    <name type="scientific">Pseudogulbenkiania subflava DSM 22618</name>
    <dbReference type="NCBI Taxonomy" id="1123014"/>
    <lineage>
        <taxon>Bacteria</taxon>
        <taxon>Pseudomonadati</taxon>
        <taxon>Pseudomonadota</taxon>
        <taxon>Betaproteobacteria</taxon>
        <taxon>Neisseriales</taxon>
        <taxon>Chromobacteriaceae</taxon>
        <taxon>Pseudogulbenkiania</taxon>
    </lineage>
</organism>
<dbReference type="InterPro" id="IPR001789">
    <property type="entry name" value="Sig_transdc_resp-reg_receiver"/>
</dbReference>
<dbReference type="SUPFAM" id="SSF52172">
    <property type="entry name" value="CheY-like"/>
    <property type="match status" value="2"/>
</dbReference>
<reference evidence="4" key="1">
    <citation type="submission" date="2017-04" db="EMBL/GenBank/DDBJ databases">
        <authorList>
            <person name="Varghese N."/>
            <person name="Submissions S."/>
        </authorList>
    </citation>
    <scope>NUCLEOTIDE SEQUENCE [LARGE SCALE GENOMIC DNA]</scope>
    <source>
        <strain evidence="4">DSM 22618</strain>
    </source>
</reference>
<evidence type="ECO:0000259" key="2">
    <source>
        <dbReference type="PROSITE" id="PS50110"/>
    </source>
</evidence>
<dbReference type="AlphaFoldDB" id="A0A1Y6C6P1"/>
<dbReference type="EMBL" id="FXAG01000017">
    <property type="protein sequence ID" value="SMF38953.1"/>
    <property type="molecule type" value="Genomic_DNA"/>
</dbReference>
<dbReference type="SMART" id="SM00448">
    <property type="entry name" value="REC"/>
    <property type="match status" value="2"/>
</dbReference>
<dbReference type="InterPro" id="IPR052048">
    <property type="entry name" value="ST_Response_Regulator"/>
</dbReference>
<dbReference type="Pfam" id="PF00072">
    <property type="entry name" value="Response_reg"/>
    <property type="match status" value="2"/>
</dbReference>
<evidence type="ECO:0000313" key="4">
    <source>
        <dbReference type="Proteomes" id="UP000192920"/>
    </source>
</evidence>
<feature type="modified residue" description="4-aspartylphosphate" evidence="1">
    <location>
        <position position="195"/>
    </location>
</feature>
<keyword evidence="4" id="KW-1185">Reference proteome</keyword>
<dbReference type="InterPro" id="IPR011006">
    <property type="entry name" value="CheY-like_superfamily"/>
</dbReference>
<evidence type="ECO:0000313" key="3">
    <source>
        <dbReference type="EMBL" id="SMF38953.1"/>
    </source>
</evidence>
<dbReference type="CDD" id="cd00156">
    <property type="entry name" value="REC"/>
    <property type="match status" value="1"/>
</dbReference>
<accession>A0A1Y6C6P1</accession>
<dbReference type="PANTHER" id="PTHR43228:SF1">
    <property type="entry name" value="TWO-COMPONENT RESPONSE REGULATOR ARR22"/>
    <property type="match status" value="1"/>
</dbReference>
<dbReference type="STRING" id="1123014.SAMN02745746_02950"/>
<name>A0A1Y6C6P1_9NEIS</name>
<dbReference type="PANTHER" id="PTHR43228">
    <property type="entry name" value="TWO-COMPONENT RESPONSE REGULATOR"/>
    <property type="match status" value="1"/>
</dbReference>
<dbReference type="Proteomes" id="UP000192920">
    <property type="component" value="Unassembled WGS sequence"/>
</dbReference>
<comment type="caution">
    <text evidence="1">Lacks conserved residue(s) required for the propagation of feature annotation.</text>
</comment>
<keyword evidence="1" id="KW-0597">Phosphoprotein</keyword>
<feature type="domain" description="Response regulatory" evidence="2">
    <location>
        <begin position="8"/>
        <end position="125"/>
    </location>
</feature>